<evidence type="ECO:0000256" key="3">
    <source>
        <dbReference type="ARBA" id="ARBA00022692"/>
    </source>
</evidence>
<dbReference type="Proteomes" id="UP000586093">
    <property type="component" value="Unassembled WGS sequence"/>
</dbReference>
<keyword evidence="3 6" id="KW-0812">Transmembrane</keyword>
<comment type="subcellular location">
    <subcellularLocation>
        <location evidence="1">Cell membrane</location>
        <topology evidence="1">Multi-pass membrane protein</topology>
    </subcellularLocation>
</comment>
<evidence type="ECO:0000256" key="6">
    <source>
        <dbReference type="SAM" id="Phobius"/>
    </source>
</evidence>
<evidence type="ECO:0000256" key="2">
    <source>
        <dbReference type="ARBA" id="ARBA00022475"/>
    </source>
</evidence>
<dbReference type="Pfam" id="PF03788">
    <property type="entry name" value="LrgA"/>
    <property type="match status" value="1"/>
</dbReference>
<proteinExistence type="predicted"/>
<evidence type="ECO:0000256" key="5">
    <source>
        <dbReference type="ARBA" id="ARBA00023136"/>
    </source>
</evidence>
<comment type="caution">
    <text evidence="7">The sequence shown here is derived from an EMBL/GenBank/DDBJ whole genome shotgun (WGS) entry which is preliminary data.</text>
</comment>
<reference evidence="7 8" key="1">
    <citation type="submission" date="2020-08" db="EMBL/GenBank/DDBJ databases">
        <title>Aquariorum lacteus gen. nov., sp. nov., a new member of the family Comamonadaceae, isolated from freshwater aquarium.</title>
        <authorList>
            <person name="Chun S.-J."/>
        </authorList>
    </citation>
    <scope>NUCLEOTIDE SEQUENCE [LARGE SCALE GENOMIC DNA]</scope>
    <source>
        <strain evidence="7 8">SJAQ100</strain>
    </source>
</reference>
<evidence type="ECO:0000256" key="1">
    <source>
        <dbReference type="ARBA" id="ARBA00004651"/>
    </source>
</evidence>
<dbReference type="GO" id="GO:0005886">
    <property type="term" value="C:plasma membrane"/>
    <property type="evidence" value="ECO:0007669"/>
    <property type="project" value="UniProtKB-SubCell"/>
</dbReference>
<keyword evidence="4 6" id="KW-1133">Transmembrane helix</keyword>
<keyword evidence="2" id="KW-1003">Cell membrane</keyword>
<dbReference type="InterPro" id="IPR005538">
    <property type="entry name" value="LrgA/CidA"/>
</dbReference>
<organism evidence="7 8">
    <name type="scientific">Aquariibacter albus</name>
    <dbReference type="NCBI Taxonomy" id="2759899"/>
    <lineage>
        <taxon>Bacteria</taxon>
        <taxon>Pseudomonadati</taxon>
        <taxon>Pseudomonadota</taxon>
        <taxon>Betaproteobacteria</taxon>
        <taxon>Burkholderiales</taxon>
        <taxon>Sphaerotilaceae</taxon>
        <taxon>Aquariibacter</taxon>
    </lineage>
</organism>
<evidence type="ECO:0000256" key="4">
    <source>
        <dbReference type="ARBA" id="ARBA00022989"/>
    </source>
</evidence>
<evidence type="ECO:0000313" key="8">
    <source>
        <dbReference type="Proteomes" id="UP000586093"/>
    </source>
</evidence>
<dbReference type="PANTHER" id="PTHR33931:SF2">
    <property type="entry name" value="HOLIN-LIKE PROTEIN CIDA"/>
    <property type="match status" value="1"/>
</dbReference>
<feature type="transmembrane region" description="Helical" evidence="6">
    <location>
        <begin position="51"/>
        <end position="75"/>
    </location>
</feature>
<sequence>MNALRGLALLLLLQAAGEALVQIARLALPGPVLGLLLLLAALQIEALRAPVAAIAQLLLGHLSLLFVPVGVGVITHLELLDRHGLKLLAVILVSTLLGLAATAALLRALLPAAERDAEHALPAEGAAGPPPR</sequence>
<dbReference type="EMBL" id="JACIVI010000005">
    <property type="protein sequence ID" value="MBB1162910.1"/>
    <property type="molecule type" value="Genomic_DNA"/>
</dbReference>
<dbReference type="RefSeq" id="WP_182665306.1">
    <property type="nucleotide sequence ID" value="NZ_JACIVI010000005.1"/>
</dbReference>
<feature type="transmembrane region" description="Helical" evidence="6">
    <location>
        <begin position="87"/>
        <end position="110"/>
    </location>
</feature>
<feature type="transmembrane region" description="Helical" evidence="6">
    <location>
        <begin position="27"/>
        <end position="44"/>
    </location>
</feature>
<gene>
    <name evidence="7" type="ORF">H4F90_13075</name>
</gene>
<dbReference type="AlphaFoldDB" id="A0A839HTJ8"/>
<name>A0A839HTJ8_9BURK</name>
<keyword evidence="8" id="KW-1185">Reference proteome</keyword>
<protein>
    <submittedName>
        <fullName evidence="7">CidA/LrgA family protein</fullName>
    </submittedName>
</protein>
<keyword evidence="5 6" id="KW-0472">Membrane</keyword>
<evidence type="ECO:0000313" key="7">
    <source>
        <dbReference type="EMBL" id="MBB1162910.1"/>
    </source>
</evidence>
<dbReference type="PANTHER" id="PTHR33931">
    <property type="entry name" value="HOLIN-LIKE PROTEIN CIDA-RELATED"/>
    <property type="match status" value="1"/>
</dbReference>
<accession>A0A839HTJ8</accession>